<keyword evidence="3" id="KW-1185">Reference proteome</keyword>
<feature type="region of interest" description="Disordered" evidence="1">
    <location>
        <begin position="1"/>
        <end position="23"/>
    </location>
</feature>
<dbReference type="Proteomes" id="UP001150924">
    <property type="component" value="Unassembled WGS sequence"/>
</dbReference>
<evidence type="ECO:0000313" key="2">
    <source>
        <dbReference type="EMBL" id="MCY1012553.1"/>
    </source>
</evidence>
<dbReference type="EMBL" id="JAPNKE010000002">
    <property type="protein sequence ID" value="MCY1012553.1"/>
    <property type="molecule type" value="Genomic_DNA"/>
</dbReference>
<name>A0A9X3J3Y0_9BACT</name>
<accession>A0A9X3J3Y0</accession>
<protein>
    <submittedName>
        <fullName evidence="2">Uncharacterized protein</fullName>
    </submittedName>
</protein>
<gene>
    <name evidence="2" type="ORF">OV079_44890</name>
</gene>
<dbReference type="AlphaFoldDB" id="A0A9X3J3Y0"/>
<dbReference type="RefSeq" id="WP_267776007.1">
    <property type="nucleotide sequence ID" value="NZ_JAPNKE010000002.1"/>
</dbReference>
<sequence>MLGLGSACSSDKGDTTETGGGFPDELAMGCGITSPCDDIVLRCGSDRWSEGCIEPYSTETQCVLERLAAGERFPLRYDVNGFNGEVEWYDLVFDGEGGALRQNWLEDPGSSDAAPEGPVERCVLKPLDFFANCLTVAADDPAHAQCMLWSAWFESCEAAAEPMCPTP</sequence>
<organism evidence="2 3">
    <name type="scientific">Nannocystis pusilla</name>
    <dbReference type="NCBI Taxonomy" id="889268"/>
    <lineage>
        <taxon>Bacteria</taxon>
        <taxon>Pseudomonadati</taxon>
        <taxon>Myxococcota</taxon>
        <taxon>Polyangia</taxon>
        <taxon>Nannocystales</taxon>
        <taxon>Nannocystaceae</taxon>
        <taxon>Nannocystis</taxon>
    </lineage>
</organism>
<evidence type="ECO:0000313" key="3">
    <source>
        <dbReference type="Proteomes" id="UP001150924"/>
    </source>
</evidence>
<reference evidence="2" key="1">
    <citation type="submission" date="2022-11" db="EMBL/GenBank/DDBJ databases">
        <title>Minimal conservation of predation-associated metabolite biosynthetic gene clusters underscores biosynthetic potential of Myxococcota including descriptions for ten novel species: Archangium lansinium sp. nov., Myxococcus landrumus sp. nov., Nannocystis bai.</title>
        <authorList>
            <person name="Ahearne A."/>
            <person name="Stevens C."/>
            <person name="Phillips K."/>
        </authorList>
    </citation>
    <scope>NUCLEOTIDE SEQUENCE</scope>
    <source>
        <strain evidence="2">Na p29</strain>
    </source>
</reference>
<proteinExistence type="predicted"/>
<evidence type="ECO:0000256" key="1">
    <source>
        <dbReference type="SAM" id="MobiDB-lite"/>
    </source>
</evidence>
<comment type="caution">
    <text evidence="2">The sequence shown here is derived from an EMBL/GenBank/DDBJ whole genome shotgun (WGS) entry which is preliminary data.</text>
</comment>